<gene>
    <name evidence="2" type="ORF">TM35_000022250</name>
</gene>
<keyword evidence="3" id="KW-1185">Reference proteome</keyword>
<protein>
    <submittedName>
        <fullName evidence="2">Uncharacterized protein</fullName>
    </submittedName>
</protein>
<organism evidence="2 3">
    <name type="scientific">Trypanosoma theileri</name>
    <dbReference type="NCBI Taxonomy" id="67003"/>
    <lineage>
        <taxon>Eukaryota</taxon>
        <taxon>Discoba</taxon>
        <taxon>Euglenozoa</taxon>
        <taxon>Kinetoplastea</taxon>
        <taxon>Metakinetoplastina</taxon>
        <taxon>Trypanosomatida</taxon>
        <taxon>Trypanosomatidae</taxon>
        <taxon>Trypanosoma</taxon>
    </lineage>
</organism>
<reference evidence="2 3" key="1">
    <citation type="submission" date="2017-03" db="EMBL/GenBank/DDBJ databases">
        <title>An alternative strategy for trypanosome survival in the mammalian bloodstream revealed through genome and transcriptome analysis of the ubiquitous bovine parasite Trypanosoma (Megatrypanum) theileri.</title>
        <authorList>
            <person name="Kelly S."/>
            <person name="Ivens A."/>
            <person name="Mott A."/>
            <person name="O'Neill E."/>
            <person name="Emms D."/>
            <person name="Macleod O."/>
            <person name="Voorheis P."/>
            <person name="Matthews J."/>
            <person name="Matthews K."/>
            <person name="Carrington M."/>
        </authorList>
    </citation>
    <scope>NUCLEOTIDE SEQUENCE [LARGE SCALE GENOMIC DNA]</scope>
    <source>
        <strain evidence="2">Edinburgh</strain>
    </source>
</reference>
<dbReference type="AlphaFoldDB" id="A0A1X0P8I9"/>
<dbReference type="VEuPathDB" id="TriTrypDB:TM35_000022250"/>
<feature type="compositionally biased region" description="Basic and acidic residues" evidence="1">
    <location>
        <begin position="49"/>
        <end position="60"/>
    </location>
</feature>
<dbReference type="EMBL" id="NBCO01000002">
    <property type="protein sequence ID" value="ORC92899.1"/>
    <property type="molecule type" value="Genomic_DNA"/>
</dbReference>
<evidence type="ECO:0000256" key="1">
    <source>
        <dbReference type="SAM" id="MobiDB-lite"/>
    </source>
</evidence>
<evidence type="ECO:0000313" key="2">
    <source>
        <dbReference type="EMBL" id="ORC92899.1"/>
    </source>
</evidence>
<accession>A0A1X0P8I9</accession>
<dbReference type="RefSeq" id="XP_028886965.1">
    <property type="nucleotide sequence ID" value="XM_029021543.1"/>
</dbReference>
<dbReference type="GeneID" id="39981323"/>
<name>A0A1X0P8I9_9TRYP</name>
<comment type="caution">
    <text evidence="2">The sequence shown here is derived from an EMBL/GenBank/DDBJ whole genome shotgun (WGS) entry which is preliminary data.</text>
</comment>
<proteinExistence type="predicted"/>
<evidence type="ECO:0000313" key="3">
    <source>
        <dbReference type="Proteomes" id="UP000192257"/>
    </source>
</evidence>
<sequence length="149" mass="17065">MPSTWCIAAFAHTLEEMLVSRIGAGGRAHFRSKGRRDHETIGIQNPYSSEKEVDKKEKPSKSKRTSYNDVGVACFFTLGCGSHEDFLHSSRGFSLLFSFRRQDGPLFLQSPVTPLKRTDGTPLFHRHWARCRNRLRCNKIRIPSRNVFP</sequence>
<feature type="region of interest" description="Disordered" evidence="1">
    <location>
        <begin position="29"/>
        <end position="65"/>
    </location>
</feature>
<dbReference type="Proteomes" id="UP000192257">
    <property type="component" value="Unassembled WGS sequence"/>
</dbReference>